<reference evidence="1" key="1">
    <citation type="journal article" date="2022" name="Int. J. Mol. Sci.">
        <title>Draft Genome of Tanacetum Coccineum: Genomic Comparison of Closely Related Tanacetum-Family Plants.</title>
        <authorList>
            <person name="Yamashiro T."/>
            <person name="Shiraishi A."/>
            <person name="Nakayama K."/>
            <person name="Satake H."/>
        </authorList>
    </citation>
    <scope>NUCLEOTIDE SEQUENCE</scope>
</reference>
<dbReference type="EMBL" id="BQNB010021557">
    <property type="protein sequence ID" value="GJU07605.1"/>
    <property type="molecule type" value="Genomic_DNA"/>
</dbReference>
<evidence type="ECO:0000313" key="2">
    <source>
        <dbReference type="Proteomes" id="UP001151760"/>
    </source>
</evidence>
<evidence type="ECO:0000313" key="1">
    <source>
        <dbReference type="EMBL" id="GJU07605.1"/>
    </source>
</evidence>
<comment type="caution">
    <text evidence="1">The sequence shown here is derived from an EMBL/GenBank/DDBJ whole genome shotgun (WGS) entry which is preliminary data.</text>
</comment>
<protein>
    <recommendedName>
        <fullName evidence="3">FRIGIDA-like protein</fullName>
    </recommendedName>
</protein>
<accession>A0ABQ5J517</accession>
<dbReference type="Proteomes" id="UP001151760">
    <property type="component" value="Unassembled WGS sequence"/>
</dbReference>
<organism evidence="1 2">
    <name type="scientific">Tanacetum coccineum</name>
    <dbReference type="NCBI Taxonomy" id="301880"/>
    <lineage>
        <taxon>Eukaryota</taxon>
        <taxon>Viridiplantae</taxon>
        <taxon>Streptophyta</taxon>
        <taxon>Embryophyta</taxon>
        <taxon>Tracheophyta</taxon>
        <taxon>Spermatophyta</taxon>
        <taxon>Magnoliopsida</taxon>
        <taxon>eudicotyledons</taxon>
        <taxon>Gunneridae</taxon>
        <taxon>Pentapetalae</taxon>
        <taxon>asterids</taxon>
        <taxon>campanulids</taxon>
        <taxon>Asterales</taxon>
        <taxon>Asteraceae</taxon>
        <taxon>Asteroideae</taxon>
        <taxon>Anthemideae</taxon>
        <taxon>Anthemidinae</taxon>
        <taxon>Tanacetum</taxon>
    </lineage>
</organism>
<name>A0ABQ5J517_9ASTR</name>
<reference evidence="1" key="2">
    <citation type="submission" date="2022-01" db="EMBL/GenBank/DDBJ databases">
        <authorList>
            <person name="Yamashiro T."/>
            <person name="Shiraishi A."/>
            <person name="Satake H."/>
            <person name="Nakayama K."/>
        </authorList>
    </citation>
    <scope>NUCLEOTIDE SEQUENCE</scope>
</reference>
<evidence type="ECO:0008006" key="3">
    <source>
        <dbReference type="Google" id="ProtNLM"/>
    </source>
</evidence>
<sequence>MEQMKGECDVLKEREKAKYKEYEDLKAKCEVVMVDFDNNLAVSLLTLELKIASLEPEKAKLETIEALLRQEIKSVRRDRDEVVSKVVPYVAMEIVQSYKMGRLVAKLVKGYRPTYKKEHIQASNNLVAATFPFLYEVVVDPFASVEALLSMKPRTLQRLAPTRTLAPAPSFEKATPSFAHSLKSAP</sequence>
<keyword evidence="2" id="KW-1185">Reference proteome</keyword>
<gene>
    <name evidence="1" type="ORF">Tco_1124035</name>
</gene>
<proteinExistence type="predicted"/>